<feature type="compositionally biased region" description="Polar residues" evidence="1">
    <location>
        <begin position="155"/>
        <end position="164"/>
    </location>
</feature>
<protein>
    <submittedName>
        <fullName evidence="2">Uncharacterized protein</fullName>
    </submittedName>
</protein>
<evidence type="ECO:0000256" key="1">
    <source>
        <dbReference type="SAM" id="MobiDB-lite"/>
    </source>
</evidence>
<reference evidence="2" key="1">
    <citation type="submission" date="2021-03" db="EMBL/GenBank/DDBJ databases">
        <title>Chromosome level genome of the anhydrobiotic midge Polypedilum vanderplanki.</title>
        <authorList>
            <person name="Yoshida Y."/>
            <person name="Kikawada T."/>
            <person name="Gusev O."/>
        </authorList>
    </citation>
    <scope>NUCLEOTIDE SEQUENCE</scope>
    <source>
        <strain evidence="2">NIAS01</strain>
        <tissue evidence="2">Whole body or cell culture</tissue>
    </source>
</reference>
<proteinExistence type="predicted"/>
<keyword evidence="3" id="KW-1185">Reference proteome</keyword>
<dbReference type="EMBL" id="JADBJN010000003">
    <property type="protein sequence ID" value="KAG5672331.1"/>
    <property type="molecule type" value="Genomic_DNA"/>
</dbReference>
<name>A0A9J6BS90_POLVA</name>
<evidence type="ECO:0000313" key="3">
    <source>
        <dbReference type="Proteomes" id="UP001107558"/>
    </source>
</evidence>
<organism evidence="2 3">
    <name type="scientific">Polypedilum vanderplanki</name>
    <name type="common">Sleeping chironomid midge</name>
    <dbReference type="NCBI Taxonomy" id="319348"/>
    <lineage>
        <taxon>Eukaryota</taxon>
        <taxon>Metazoa</taxon>
        <taxon>Ecdysozoa</taxon>
        <taxon>Arthropoda</taxon>
        <taxon>Hexapoda</taxon>
        <taxon>Insecta</taxon>
        <taxon>Pterygota</taxon>
        <taxon>Neoptera</taxon>
        <taxon>Endopterygota</taxon>
        <taxon>Diptera</taxon>
        <taxon>Nematocera</taxon>
        <taxon>Chironomoidea</taxon>
        <taxon>Chironomidae</taxon>
        <taxon>Chironominae</taxon>
        <taxon>Polypedilum</taxon>
        <taxon>Polypedilum</taxon>
    </lineage>
</organism>
<comment type="caution">
    <text evidence="2">The sequence shown here is derived from an EMBL/GenBank/DDBJ whole genome shotgun (WGS) entry which is preliminary data.</text>
</comment>
<accession>A0A9J6BS90</accession>
<dbReference type="AlphaFoldDB" id="A0A9J6BS90"/>
<evidence type="ECO:0000313" key="2">
    <source>
        <dbReference type="EMBL" id="KAG5672331.1"/>
    </source>
</evidence>
<sequence length="195" mass="22813">MRKRIPNTHTLLDLNVKNHQYFTINTTKLVELLEPFTRVIGFKFGYDNVTRRIRPFGVLFTFQTCREMIEFHRKSFFFYNKRIRFGFPKSIPILLYNEYAYLLSDNNKCILSPRICELNYYNASIADVGAAMHPASFAPHWIEKRVSKLQEAAQDEQQLKQVNDNNEEPKEQENSSSSALSIGCDYKLTDEGQII</sequence>
<feature type="region of interest" description="Disordered" evidence="1">
    <location>
        <begin position="153"/>
        <end position="179"/>
    </location>
</feature>
<gene>
    <name evidence="2" type="ORF">PVAND_002465</name>
</gene>
<dbReference type="Proteomes" id="UP001107558">
    <property type="component" value="Chromosome 3"/>
</dbReference>